<dbReference type="AlphaFoldDB" id="A0A0H1B9K1"/>
<comment type="caution">
    <text evidence="2">The sequence shown here is derived from an EMBL/GenBank/DDBJ whole genome shotgun (WGS) entry which is preliminary data.</text>
</comment>
<organism evidence="2 3">
    <name type="scientific">Blastomyces silverae</name>
    <dbReference type="NCBI Taxonomy" id="2060906"/>
    <lineage>
        <taxon>Eukaryota</taxon>
        <taxon>Fungi</taxon>
        <taxon>Dikarya</taxon>
        <taxon>Ascomycota</taxon>
        <taxon>Pezizomycotina</taxon>
        <taxon>Eurotiomycetes</taxon>
        <taxon>Eurotiomycetidae</taxon>
        <taxon>Onygenales</taxon>
        <taxon>Ajellomycetaceae</taxon>
        <taxon>Blastomyces</taxon>
    </lineage>
</organism>
<accession>A0A0H1B9K1</accession>
<dbReference type="EMBL" id="LDEV01002675">
    <property type="protein sequence ID" value="KLJ08060.1"/>
    <property type="molecule type" value="Genomic_DNA"/>
</dbReference>
<dbReference type="Proteomes" id="UP000053573">
    <property type="component" value="Unassembled WGS sequence"/>
</dbReference>
<gene>
    <name evidence="2" type="ORF">EMPG_16492</name>
</gene>
<reference evidence="3" key="1">
    <citation type="journal article" date="2015" name="PLoS Genet.">
        <title>The dynamic genome and transcriptome of the human fungal pathogen Blastomyces and close relative Emmonsia.</title>
        <authorList>
            <person name="Munoz J.F."/>
            <person name="Gauthier G.M."/>
            <person name="Desjardins C.A."/>
            <person name="Gallo J.E."/>
            <person name="Holder J."/>
            <person name="Sullivan T.D."/>
            <person name="Marty A.J."/>
            <person name="Carmen J.C."/>
            <person name="Chen Z."/>
            <person name="Ding L."/>
            <person name="Gujja S."/>
            <person name="Magrini V."/>
            <person name="Misas E."/>
            <person name="Mitreva M."/>
            <person name="Priest M."/>
            <person name="Saif S."/>
            <person name="Whiston E.A."/>
            <person name="Young S."/>
            <person name="Zeng Q."/>
            <person name="Goldman W.E."/>
            <person name="Mardis E.R."/>
            <person name="Taylor J.W."/>
            <person name="McEwen J.G."/>
            <person name="Clay O.K."/>
            <person name="Klein B.S."/>
            <person name="Cuomo C.A."/>
        </authorList>
    </citation>
    <scope>NUCLEOTIDE SEQUENCE [LARGE SCALE GENOMIC DNA]</scope>
    <source>
        <strain evidence="3">UAMH 139</strain>
    </source>
</reference>
<proteinExistence type="predicted"/>
<feature type="region of interest" description="Disordered" evidence="1">
    <location>
        <begin position="52"/>
        <end position="72"/>
    </location>
</feature>
<evidence type="ECO:0000313" key="2">
    <source>
        <dbReference type="EMBL" id="KLJ08060.1"/>
    </source>
</evidence>
<evidence type="ECO:0000313" key="3">
    <source>
        <dbReference type="Proteomes" id="UP000053573"/>
    </source>
</evidence>
<feature type="compositionally biased region" description="Low complexity" evidence="1">
    <location>
        <begin position="52"/>
        <end position="66"/>
    </location>
</feature>
<sequence>MRPTAAPTRASIMTDATNTLTQLHQSNAPVWRLTMPPPTTTIMIRRILTTILPRTSTTRPSPSPSRHVQIES</sequence>
<evidence type="ECO:0000256" key="1">
    <source>
        <dbReference type="SAM" id="MobiDB-lite"/>
    </source>
</evidence>
<name>A0A0H1B9K1_9EURO</name>
<protein>
    <submittedName>
        <fullName evidence="2">Uncharacterized protein</fullName>
    </submittedName>
</protein>
<keyword evidence="3" id="KW-1185">Reference proteome</keyword>